<accession>A0A9W9MB10</accession>
<comment type="caution">
    <text evidence="3">The sequence shown here is derived from an EMBL/GenBank/DDBJ whole genome shotgun (WGS) entry which is preliminary data.</text>
</comment>
<evidence type="ECO:0000259" key="2">
    <source>
        <dbReference type="SMART" id="SM00974"/>
    </source>
</evidence>
<feature type="region of interest" description="Disordered" evidence="1">
    <location>
        <begin position="1"/>
        <end position="48"/>
    </location>
</feature>
<feature type="compositionally biased region" description="Basic and acidic residues" evidence="1">
    <location>
        <begin position="37"/>
        <end position="48"/>
    </location>
</feature>
<dbReference type="SMART" id="SM00974">
    <property type="entry name" value="T5orf172"/>
    <property type="match status" value="1"/>
</dbReference>
<evidence type="ECO:0000313" key="4">
    <source>
        <dbReference type="Proteomes" id="UP001150879"/>
    </source>
</evidence>
<dbReference type="AlphaFoldDB" id="A0A9W9MB10"/>
<feature type="domain" description="Bacteriophage T5 Orf172 DNA-binding" evidence="2">
    <location>
        <begin position="406"/>
        <end position="498"/>
    </location>
</feature>
<dbReference type="Pfam" id="PF10544">
    <property type="entry name" value="T5orf172"/>
    <property type="match status" value="1"/>
</dbReference>
<dbReference type="InterPro" id="IPR053006">
    <property type="entry name" value="Meiosis_regulatory"/>
</dbReference>
<dbReference type="PANTHER" id="PTHR28094:SF1">
    <property type="entry name" value="MEIOTICALLY UP-REGULATED GENE 113 PROTEIN"/>
    <property type="match status" value="1"/>
</dbReference>
<reference evidence="3" key="1">
    <citation type="submission" date="2022-11" db="EMBL/GenBank/DDBJ databases">
        <authorList>
            <person name="Petersen C."/>
        </authorList>
    </citation>
    <scope>NUCLEOTIDE SEQUENCE</scope>
    <source>
        <strain evidence="3">IBT 16849</strain>
    </source>
</reference>
<evidence type="ECO:0000256" key="1">
    <source>
        <dbReference type="SAM" id="MobiDB-lite"/>
    </source>
</evidence>
<gene>
    <name evidence="3" type="ORF">N7472_006153</name>
</gene>
<protein>
    <submittedName>
        <fullName evidence="3">DUF1766-domain-containing protein</fullName>
    </submittedName>
</protein>
<name>A0A9W9MB10_9EURO</name>
<evidence type="ECO:0000313" key="3">
    <source>
        <dbReference type="EMBL" id="KAJ5193687.1"/>
    </source>
</evidence>
<keyword evidence="4" id="KW-1185">Reference proteome</keyword>
<reference evidence="3" key="2">
    <citation type="journal article" date="2023" name="IMA Fungus">
        <title>Comparative genomic study of the Penicillium genus elucidates a diverse pangenome and 15 lateral gene transfer events.</title>
        <authorList>
            <person name="Petersen C."/>
            <person name="Sorensen T."/>
            <person name="Nielsen M.R."/>
            <person name="Sondergaard T.E."/>
            <person name="Sorensen J.L."/>
            <person name="Fitzpatrick D.A."/>
            <person name="Frisvad J.C."/>
            <person name="Nielsen K.L."/>
        </authorList>
    </citation>
    <scope>NUCLEOTIDE SEQUENCE</scope>
    <source>
        <strain evidence="3">IBT 16849</strain>
    </source>
</reference>
<sequence length="532" mass="60295">MKPNRKTTHTIPSGKTFIPESPDIRDVAAYPSPPNSPREREGVPHTAREDIGQKLASSTAVSSASAVIPTNSLNHVTRSSTPDADRRDETVLPEASNLKSLFGIDDWRCGSLTKDQKPCRRPVANKLRDRIEDHIGSMIVRHPSSPQFQLDLEKLVDLVHCRQHRRGYVKQMRLDTWMDSLPSGPDQASHGTSIERKIELCFGRLSTQCIGTTGENKRCSKPIGGQKAQNCTKTIKKISSADVYLNGISLDYFLRLLSTNMYCHLHTKQSSLKELTPWRERIKDVLARASSVPEPLKESNTTVDPQRQGLIKSSPATRKISTGQMHILSPTGLEEYSTPSSISLSSVKDLVTNWLDQYDTTPFDIVERSDRPDDHRASYDGVRRQMKKQLSAADQKKGYLYIYEVEGNKGFLKIGYTTRPIERRHEEWRFDCNRKSNPLFPIPAVKAALVPNAHRVEKLCHAELKHRQVIIYCQGCLKTHEEWFEMSPTKAMAVIEKWSAWMEKEPYEPNGLSLKQVEALKTSDMDKYMDAL</sequence>
<dbReference type="EMBL" id="JAPQKP010000004">
    <property type="protein sequence ID" value="KAJ5193687.1"/>
    <property type="molecule type" value="Genomic_DNA"/>
</dbReference>
<dbReference type="OrthoDB" id="3511049at2759"/>
<organism evidence="3 4">
    <name type="scientific">Penicillium cf. griseofulvum</name>
    <dbReference type="NCBI Taxonomy" id="2972120"/>
    <lineage>
        <taxon>Eukaryota</taxon>
        <taxon>Fungi</taxon>
        <taxon>Dikarya</taxon>
        <taxon>Ascomycota</taxon>
        <taxon>Pezizomycotina</taxon>
        <taxon>Eurotiomycetes</taxon>
        <taxon>Eurotiomycetidae</taxon>
        <taxon>Eurotiales</taxon>
        <taxon>Aspergillaceae</taxon>
        <taxon>Penicillium</taxon>
    </lineage>
</organism>
<dbReference type="PANTHER" id="PTHR28094">
    <property type="entry name" value="MEIOTICALLY UP-REGULATED GENE 113 PROTEIN"/>
    <property type="match status" value="1"/>
</dbReference>
<proteinExistence type="predicted"/>
<dbReference type="InterPro" id="IPR018306">
    <property type="entry name" value="Phage_T5_Orf172_DNA-bd"/>
</dbReference>
<dbReference type="Proteomes" id="UP001150879">
    <property type="component" value="Unassembled WGS sequence"/>
</dbReference>